<name>A0A0D1EQ29_9RHOB</name>
<organism evidence="1 2">
    <name type="scientific">Jannaschia aquimarina</name>
    <dbReference type="NCBI Taxonomy" id="935700"/>
    <lineage>
        <taxon>Bacteria</taxon>
        <taxon>Pseudomonadati</taxon>
        <taxon>Pseudomonadota</taxon>
        <taxon>Alphaproteobacteria</taxon>
        <taxon>Rhodobacterales</taxon>
        <taxon>Roseobacteraceae</taxon>
        <taxon>Jannaschia</taxon>
    </lineage>
</organism>
<dbReference type="EMBL" id="JYFE01000016">
    <property type="protein sequence ID" value="KIT17720.1"/>
    <property type="molecule type" value="Genomic_DNA"/>
</dbReference>
<dbReference type="RefSeq" id="WP_043917453.1">
    <property type="nucleotide sequence ID" value="NZ_FZPF01000002.1"/>
</dbReference>
<dbReference type="STRING" id="935700.jaqu_06110"/>
<dbReference type="Proteomes" id="UP000032232">
    <property type="component" value="Unassembled WGS sequence"/>
</dbReference>
<evidence type="ECO:0000313" key="2">
    <source>
        <dbReference type="Proteomes" id="UP000032232"/>
    </source>
</evidence>
<dbReference type="AlphaFoldDB" id="A0A0D1EQ29"/>
<sequence>MAKLEAKIDVLAGGFASQQLAFAHLLDAAGAQNLSPDLDHVEVIAPGQDARLRGYFDAATAARIKEAAGEDMIVLILPGTLVTGAFASDMRLRRIGSFVGRMIRA</sequence>
<dbReference type="PATRIC" id="fig|935700.4.peg.646"/>
<comment type="caution">
    <text evidence="1">The sequence shown here is derived from an EMBL/GenBank/DDBJ whole genome shotgun (WGS) entry which is preliminary data.</text>
</comment>
<proteinExistence type="predicted"/>
<dbReference type="OrthoDB" id="7658906at2"/>
<accession>A0A0D1EQ29</accession>
<reference evidence="1 2" key="1">
    <citation type="submission" date="2015-02" db="EMBL/GenBank/DDBJ databases">
        <title>Genome Sequence of Jannaschia aquimarina DSM28248, a member of the Roseobacter clade.</title>
        <authorList>
            <person name="Voget S."/>
            <person name="Daniel R."/>
        </authorList>
    </citation>
    <scope>NUCLEOTIDE SEQUENCE [LARGE SCALE GENOMIC DNA]</scope>
    <source>
        <strain evidence="1 2">GSW-M26</strain>
    </source>
</reference>
<keyword evidence="2" id="KW-1185">Reference proteome</keyword>
<gene>
    <name evidence="1" type="ORF">jaqu_06110</name>
</gene>
<evidence type="ECO:0000313" key="1">
    <source>
        <dbReference type="EMBL" id="KIT17720.1"/>
    </source>
</evidence>
<protein>
    <submittedName>
        <fullName evidence="1">Uncharacterized protein</fullName>
    </submittedName>
</protein>